<dbReference type="OrthoDB" id="1879366at2759"/>
<keyword evidence="4 8" id="KW-0479">Metal-binding</keyword>
<evidence type="ECO:0000256" key="3">
    <source>
        <dbReference type="ARBA" id="ARBA00013190"/>
    </source>
</evidence>
<dbReference type="EC" id="1.1.1.1" evidence="3"/>
<evidence type="ECO:0000256" key="1">
    <source>
        <dbReference type="ARBA" id="ARBA00001947"/>
    </source>
</evidence>
<evidence type="ECO:0000313" key="11">
    <source>
        <dbReference type="Proteomes" id="UP000095009"/>
    </source>
</evidence>
<dbReference type="GO" id="GO:0008270">
    <property type="term" value="F:zinc ion binding"/>
    <property type="evidence" value="ECO:0007669"/>
    <property type="project" value="InterPro"/>
</dbReference>
<dbReference type="SUPFAM" id="SSF50129">
    <property type="entry name" value="GroES-like"/>
    <property type="match status" value="1"/>
</dbReference>
<dbReference type="InterPro" id="IPR036291">
    <property type="entry name" value="NAD(P)-bd_dom_sf"/>
</dbReference>
<organism evidence="10 11">
    <name type="scientific">Nadsonia fulvescens var. elongata DSM 6958</name>
    <dbReference type="NCBI Taxonomy" id="857566"/>
    <lineage>
        <taxon>Eukaryota</taxon>
        <taxon>Fungi</taxon>
        <taxon>Dikarya</taxon>
        <taxon>Ascomycota</taxon>
        <taxon>Saccharomycotina</taxon>
        <taxon>Dipodascomycetes</taxon>
        <taxon>Dipodascales</taxon>
        <taxon>Dipodascales incertae sedis</taxon>
        <taxon>Nadsonia</taxon>
    </lineage>
</organism>
<keyword evidence="5 8" id="KW-0862">Zinc</keyword>
<evidence type="ECO:0000313" key="10">
    <source>
        <dbReference type="EMBL" id="ODQ63149.1"/>
    </source>
</evidence>
<reference evidence="10 11" key="1">
    <citation type="journal article" date="2016" name="Proc. Natl. Acad. Sci. U.S.A.">
        <title>Comparative genomics of biotechnologically important yeasts.</title>
        <authorList>
            <person name="Riley R."/>
            <person name="Haridas S."/>
            <person name="Wolfe K.H."/>
            <person name="Lopes M.R."/>
            <person name="Hittinger C.T."/>
            <person name="Goeker M."/>
            <person name="Salamov A.A."/>
            <person name="Wisecaver J.H."/>
            <person name="Long T.M."/>
            <person name="Calvey C.H."/>
            <person name="Aerts A.L."/>
            <person name="Barry K.W."/>
            <person name="Choi C."/>
            <person name="Clum A."/>
            <person name="Coughlan A.Y."/>
            <person name="Deshpande S."/>
            <person name="Douglass A.P."/>
            <person name="Hanson S.J."/>
            <person name="Klenk H.-P."/>
            <person name="LaButti K.M."/>
            <person name="Lapidus A."/>
            <person name="Lindquist E.A."/>
            <person name="Lipzen A.M."/>
            <person name="Meier-Kolthoff J.P."/>
            <person name="Ohm R.A."/>
            <person name="Otillar R.P."/>
            <person name="Pangilinan J.L."/>
            <person name="Peng Y."/>
            <person name="Rokas A."/>
            <person name="Rosa C.A."/>
            <person name="Scheuner C."/>
            <person name="Sibirny A.A."/>
            <person name="Slot J.C."/>
            <person name="Stielow J.B."/>
            <person name="Sun H."/>
            <person name="Kurtzman C.P."/>
            <person name="Blackwell M."/>
            <person name="Grigoriev I.V."/>
            <person name="Jeffries T.W."/>
        </authorList>
    </citation>
    <scope>NUCLEOTIDE SEQUENCE [LARGE SCALE GENOMIC DNA]</scope>
    <source>
        <strain evidence="10 11">DSM 6958</strain>
    </source>
</reference>
<dbReference type="SMART" id="SM00829">
    <property type="entry name" value="PKS_ER"/>
    <property type="match status" value="1"/>
</dbReference>
<evidence type="ECO:0000256" key="6">
    <source>
        <dbReference type="ARBA" id="ARBA00023002"/>
    </source>
</evidence>
<evidence type="ECO:0000256" key="8">
    <source>
        <dbReference type="RuleBase" id="RU361277"/>
    </source>
</evidence>
<dbReference type="Gene3D" id="3.40.50.720">
    <property type="entry name" value="NAD(P)-binding Rossmann-like Domain"/>
    <property type="match status" value="1"/>
</dbReference>
<dbReference type="FunFam" id="3.90.180.10:FF:000002">
    <property type="entry name" value="Alcohol dehydrogenase AdhP"/>
    <property type="match status" value="1"/>
</dbReference>
<dbReference type="Gene3D" id="3.90.180.10">
    <property type="entry name" value="Medium-chain alcohol dehydrogenases, catalytic domain"/>
    <property type="match status" value="1"/>
</dbReference>
<sequence length="430" mass="45794">MQSYLRLTTRTARQAIRRTTVSTTRSMATRSIASPGLQLMRQSVANGQVRWHSCSASCSHASPASFGYPSPTNDKSRVTYDSSVTIPKSQKAVYFTETGGKLHYGDIPVPVPGPDEVLINVKYSGVCHTDLHAWKGDWPLATKLPLVGGHEGAGIVVAKGDQVTNFQLGDHAGVKWLNGSCLSCEFCTSSHESNCPEAILSGYTHDGSFQQYATAKAIHAAHIPKSCDLAQVSPILCAGITVYKALKSANIRAGDWVAVTGAGGGLGTLAIQYAKAMGFRVVAVDSSETKEKMCRELGAEAFVDFKKVKVADAITEITKGGPHAVINVSTAEQSITDACGYVRPTGTVVLVGLPAHAVAKSPVFTHVVKSINIKGSYVGDRADTKEAIDFFARGLVHSPIKVVGLSELEHVYDDMEKGKIAGRVVVDTYK</sequence>
<dbReference type="PANTHER" id="PTHR42940:SF3">
    <property type="entry name" value="ALCOHOL DEHYDROGENASE 1-RELATED"/>
    <property type="match status" value="1"/>
</dbReference>
<dbReference type="PANTHER" id="PTHR42940">
    <property type="entry name" value="ALCOHOL DEHYDROGENASE 1-RELATED"/>
    <property type="match status" value="1"/>
</dbReference>
<dbReference type="Pfam" id="PF00107">
    <property type="entry name" value="ADH_zinc_N"/>
    <property type="match status" value="1"/>
</dbReference>
<dbReference type="GO" id="GO:0005737">
    <property type="term" value="C:cytoplasm"/>
    <property type="evidence" value="ECO:0007669"/>
    <property type="project" value="TreeGrafter"/>
</dbReference>
<dbReference type="InterPro" id="IPR020843">
    <property type="entry name" value="ER"/>
</dbReference>
<keyword evidence="6" id="KW-0560">Oxidoreductase</keyword>
<evidence type="ECO:0000256" key="7">
    <source>
        <dbReference type="ARBA" id="ARBA00023027"/>
    </source>
</evidence>
<dbReference type="SUPFAM" id="SSF51735">
    <property type="entry name" value="NAD(P)-binding Rossmann-fold domains"/>
    <property type="match status" value="1"/>
</dbReference>
<comment type="similarity">
    <text evidence="2 8">Belongs to the zinc-containing alcohol dehydrogenase family.</text>
</comment>
<evidence type="ECO:0000256" key="4">
    <source>
        <dbReference type="ARBA" id="ARBA00022723"/>
    </source>
</evidence>
<comment type="cofactor">
    <cofactor evidence="1 8">
        <name>Zn(2+)</name>
        <dbReference type="ChEBI" id="CHEBI:29105"/>
    </cofactor>
</comment>
<evidence type="ECO:0000256" key="5">
    <source>
        <dbReference type="ARBA" id="ARBA00022833"/>
    </source>
</evidence>
<dbReference type="AlphaFoldDB" id="A0A1E3PCI4"/>
<dbReference type="FunFam" id="3.40.50.720:FF:000039">
    <property type="entry name" value="Alcohol dehydrogenase AdhP"/>
    <property type="match status" value="1"/>
</dbReference>
<dbReference type="PROSITE" id="PS00059">
    <property type="entry name" value="ADH_ZINC"/>
    <property type="match status" value="1"/>
</dbReference>
<evidence type="ECO:0000259" key="9">
    <source>
        <dbReference type="SMART" id="SM00829"/>
    </source>
</evidence>
<proteinExistence type="inferred from homology"/>
<name>A0A1E3PCI4_9ASCO</name>
<dbReference type="GO" id="GO:0004022">
    <property type="term" value="F:alcohol dehydrogenase (NAD+) activity"/>
    <property type="evidence" value="ECO:0007669"/>
    <property type="project" value="UniProtKB-EC"/>
</dbReference>
<dbReference type="EMBL" id="KV454416">
    <property type="protein sequence ID" value="ODQ63149.1"/>
    <property type="molecule type" value="Genomic_DNA"/>
</dbReference>
<dbReference type="InterPro" id="IPR013149">
    <property type="entry name" value="ADH-like_C"/>
</dbReference>
<feature type="domain" description="Enoyl reductase (ER)" evidence="9">
    <location>
        <begin position="99"/>
        <end position="426"/>
    </location>
</feature>
<keyword evidence="11" id="KW-1185">Reference proteome</keyword>
<evidence type="ECO:0000256" key="2">
    <source>
        <dbReference type="ARBA" id="ARBA00008072"/>
    </source>
</evidence>
<dbReference type="Pfam" id="PF08240">
    <property type="entry name" value="ADH_N"/>
    <property type="match status" value="1"/>
</dbReference>
<gene>
    <name evidence="10" type="ORF">NADFUDRAFT_48354</name>
</gene>
<dbReference type="Proteomes" id="UP000095009">
    <property type="component" value="Unassembled WGS sequence"/>
</dbReference>
<keyword evidence="7" id="KW-0520">NAD</keyword>
<accession>A0A1E3PCI4</accession>
<dbReference type="InterPro" id="IPR011032">
    <property type="entry name" value="GroES-like_sf"/>
</dbReference>
<dbReference type="STRING" id="857566.A0A1E3PCI4"/>
<protein>
    <recommendedName>
        <fullName evidence="3">alcohol dehydrogenase</fullName>
        <ecNumber evidence="3">1.1.1.1</ecNumber>
    </recommendedName>
</protein>
<dbReference type="CDD" id="cd08297">
    <property type="entry name" value="CAD3"/>
    <property type="match status" value="1"/>
</dbReference>
<dbReference type="InterPro" id="IPR013154">
    <property type="entry name" value="ADH-like_N"/>
</dbReference>
<dbReference type="InterPro" id="IPR002328">
    <property type="entry name" value="ADH_Zn_CS"/>
</dbReference>